<dbReference type="AlphaFoldDB" id="A0AAW1SI44"/>
<keyword evidence="6" id="KW-0012">Acyltransferase</keyword>
<evidence type="ECO:0000256" key="5">
    <source>
        <dbReference type="ARBA" id="ARBA00022824"/>
    </source>
</evidence>
<accession>A0AAW1SI44</accession>
<proteinExistence type="predicted"/>
<protein>
    <recommendedName>
        <fullName evidence="3">diacylglycerol O-acyltransferase</fullName>
        <ecNumber evidence="3">2.3.1.20</ecNumber>
    </recommendedName>
</protein>
<dbReference type="GO" id="GO:0005789">
    <property type="term" value="C:endoplasmic reticulum membrane"/>
    <property type="evidence" value="ECO:0007669"/>
    <property type="project" value="UniProtKB-SubCell"/>
</dbReference>
<dbReference type="Proteomes" id="UP001445335">
    <property type="component" value="Unassembled WGS sequence"/>
</dbReference>
<sequence length="221" mass="23467">MAICCTPVSDIIVCAAADDTAAEAAERSIPEAPVTDAPLVAEALTARPSEGEACGAAIKKPGIDTGAPTLAYMGWCMAAPTLIYQHAFPLAKKRSPARMAWLATHLALCVLAGLPQVAQRIAPALSVVLGALDAGDSRAAASAYLELTASNFAGWLLLFLGVFHSGLDLAAEATRFADREVYKRAQAWWDAATLRQFWGLWNKLAHHWLLRTVCTPAASLR</sequence>
<reference evidence="7 8" key="1">
    <citation type="journal article" date="2024" name="Nat. Commun.">
        <title>Phylogenomics reveals the evolutionary origins of lichenization in chlorophyte algae.</title>
        <authorList>
            <person name="Puginier C."/>
            <person name="Libourel C."/>
            <person name="Otte J."/>
            <person name="Skaloud P."/>
            <person name="Haon M."/>
            <person name="Grisel S."/>
            <person name="Petersen M."/>
            <person name="Berrin J.G."/>
            <person name="Delaux P.M."/>
            <person name="Dal Grande F."/>
            <person name="Keller J."/>
        </authorList>
    </citation>
    <scope>NUCLEOTIDE SEQUENCE [LARGE SCALE GENOMIC DNA]</scope>
    <source>
        <strain evidence="7 8">SAG 245.80</strain>
    </source>
</reference>
<keyword evidence="8" id="KW-1185">Reference proteome</keyword>
<dbReference type="GO" id="GO:0019432">
    <property type="term" value="P:triglyceride biosynthetic process"/>
    <property type="evidence" value="ECO:0007669"/>
    <property type="project" value="TreeGrafter"/>
</dbReference>
<evidence type="ECO:0000313" key="7">
    <source>
        <dbReference type="EMBL" id="KAK9845338.1"/>
    </source>
</evidence>
<evidence type="ECO:0000313" key="8">
    <source>
        <dbReference type="Proteomes" id="UP001445335"/>
    </source>
</evidence>
<comment type="caution">
    <text evidence="7">The sequence shown here is derived from an EMBL/GenBank/DDBJ whole genome shotgun (WGS) entry which is preliminary data.</text>
</comment>
<evidence type="ECO:0000256" key="3">
    <source>
        <dbReference type="ARBA" id="ARBA00013244"/>
    </source>
</evidence>
<gene>
    <name evidence="7" type="ORF">WJX81_003802</name>
</gene>
<dbReference type="EC" id="2.3.1.20" evidence="3"/>
<keyword evidence="4" id="KW-0808">Transferase</keyword>
<evidence type="ECO:0000256" key="6">
    <source>
        <dbReference type="ARBA" id="ARBA00023315"/>
    </source>
</evidence>
<keyword evidence="5" id="KW-0256">Endoplasmic reticulum</keyword>
<dbReference type="GO" id="GO:0004144">
    <property type="term" value="F:diacylglycerol O-acyltransferase activity"/>
    <property type="evidence" value="ECO:0007669"/>
    <property type="project" value="UniProtKB-EC"/>
</dbReference>
<dbReference type="PANTHER" id="PTHR10408">
    <property type="entry name" value="STEROL O-ACYLTRANSFERASE"/>
    <property type="match status" value="1"/>
</dbReference>
<evidence type="ECO:0000256" key="1">
    <source>
        <dbReference type="ARBA" id="ARBA00004477"/>
    </source>
</evidence>
<comment type="pathway">
    <text evidence="2">Lipid metabolism.</text>
</comment>
<dbReference type="EMBL" id="JALJOU010000003">
    <property type="protein sequence ID" value="KAK9845338.1"/>
    <property type="molecule type" value="Genomic_DNA"/>
</dbReference>
<dbReference type="PANTHER" id="PTHR10408:SF7">
    <property type="entry name" value="DIACYLGLYCEROL O-ACYLTRANSFERASE 1"/>
    <property type="match status" value="1"/>
</dbReference>
<name>A0AAW1SI44_9CHLO</name>
<comment type="subcellular location">
    <subcellularLocation>
        <location evidence="1">Endoplasmic reticulum membrane</location>
        <topology evidence="1">Multi-pass membrane protein</topology>
    </subcellularLocation>
</comment>
<evidence type="ECO:0000256" key="4">
    <source>
        <dbReference type="ARBA" id="ARBA00022679"/>
    </source>
</evidence>
<organism evidence="7 8">
    <name type="scientific">Elliptochloris bilobata</name>
    <dbReference type="NCBI Taxonomy" id="381761"/>
    <lineage>
        <taxon>Eukaryota</taxon>
        <taxon>Viridiplantae</taxon>
        <taxon>Chlorophyta</taxon>
        <taxon>core chlorophytes</taxon>
        <taxon>Trebouxiophyceae</taxon>
        <taxon>Trebouxiophyceae incertae sedis</taxon>
        <taxon>Elliptochloris clade</taxon>
        <taxon>Elliptochloris</taxon>
    </lineage>
</organism>
<dbReference type="InterPro" id="IPR014371">
    <property type="entry name" value="Oat_ACAT_DAG_ARE"/>
</dbReference>
<evidence type="ECO:0000256" key="2">
    <source>
        <dbReference type="ARBA" id="ARBA00005189"/>
    </source>
</evidence>